<gene>
    <name evidence="1" type="ORF">LLUT_LOCUS33853</name>
</gene>
<reference evidence="1 2" key="1">
    <citation type="submission" date="2024-03" db="EMBL/GenBank/DDBJ databases">
        <authorList>
            <person name="Martinez-Hernandez J."/>
        </authorList>
    </citation>
    <scope>NUCLEOTIDE SEQUENCE [LARGE SCALE GENOMIC DNA]</scope>
</reference>
<dbReference type="EMBL" id="CAXHTB010000024">
    <property type="protein sequence ID" value="CAL0332793.1"/>
    <property type="molecule type" value="Genomic_DNA"/>
</dbReference>
<name>A0AAV1YG12_LUPLU</name>
<evidence type="ECO:0000313" key="1">
    <source>
        <dbReference type="EMBL" id="CAL0332793.1"/>
    </source>
</evidence>
<proteinExistence type="predicted"/>
<comment type="caution">
    <text evidence="1">The sequence shown here is derived from an EMBL/GenBank/DDBJ whole genome shotgun (WGS) entry which is preliminary data.</text>
</comment>
<keyword evidence="2" id="KW-1185">Reference proteome</keyword>
<accession>A0AAV1YG12</accession>
<sequence length="65" mass="7218">MNLILFIDVSSTTPNQMKASSKVGKNATLLNSLDDSFEKGKDKVNLDALKELENKVRSIMVCRFA</sequence>
<dbReference type="Proteomes" id="UP001497480">
    <property type="component" value="Unassembled WGS sequence"/>
</dbReference>
<organism evidence="1 2">
    <name type="scientific">Lupinus luteus</name>
    <name type="common">European yellow lupine</name>
    <dbReference type="NCBI Taxonomy" id="3873"/>
    <lineage>
        <taxon>Eukaryota</taxon>
        <taxon>Viridiplantae</taxon>
        <taxon>Streptophyta</taxon>
        <taxon>Embryophyta</taxon>
        <taxon>Tracheophyta</taxon>
        <taxon>Spermatophyta</taxon>
        <taxon>Magnoliopsida</taxon>
        <taxon>eudicotyledons</taxon>
        <taxon>Gunneridae</taxon>
        <taxon>Pentapetalae</taxon>
        <taxon>rosids</taxon>
        <taxon>fabids</taxon>
        <taxon>Fabales</taxon>
        <taxon>Fabaceae</taxon>
        <taxon>Papilionoideae</taxon>
        <taxon>50 kb inversion clade</taxon>
        <taxon>genistoids sensu lato</taxon>
        <taxon>core genistoids</taxon>
        <taxon>Genisteae</taxon>
        <taxon>Lupinus</taxon>
    </lineage>
</organism>
<dbReference type="AlphaFoldDB" id="A0AAV1YG12"/>
<evidence type="ECO:0000313" key="2">
    <source>
        <dbReference type="Proteomes" id="UP001497480"/>
    </source>
</evidence>
<protein>
    <submittedName>
        <fullName evidence="1">Uncharacterized protein</fullName>
    </submittedName>
</protein>